<sequence length="213" mass="20272">MQSSMLRVSALIALATYIQGAVAAPPACLLACVSQVEKKSDCTGLNDLSCICSKNSKAVEDCLKKICPNDTSDDAISAFESSCDGYSKDVSSSSESSSATSSAASSSEAASSSAASSAASSAVSSAVSSAAASSEAASSAAASSAAASSTFSSVVESVVTSSEAPESVAGVSTVASSSASSAVAVSQHSAGAADATGFSVGAMLAGLVGVALL</sequence>
<dbReference type="Proteomes" id="UP001241377">
    <property type="component" value="Unassembled WGS sequence"/>
</dbReference>
<name>A0ACC2VI73_9TREE</name>
<evidence type="ECO:0000313" key="2">
    <source>
        <dbReference type="Proteomes" id="UP001241377"/>
    </source>
</evidence>
<proteinExistence type="predicted"/>
<gene>
    <name evidence="1" type="ORF">QFC19_006148</name>
</gene>
<reference evidence="1" key="1">
    <citation type="submission" date="2023-04" db="EMBL/GenBank/DDBJ databases">
        <title>Draft Genome sequencing of Naganishia species isolated from polar environments using Oxford Nanopore Technology.</title>
        <authorList>
            <person name="Leo P."/>
            <person name="Venkateswaran K."/>
        </authorList>
    </citation>
    <scope>NUCLEOTIDE SEQUENCE</scope>
    <source>
        <strain evidence="1">MNA-CCFEE 5261</strain>
    </source>
</reference>
<accession>A0ACC2VI73</accession>
<evidence type="ECO:0000313" key="1">
    <source>
        <dbReference type="EMBL" id="KAJ9099098.1"/>
    </source>
</evidence>
<dbReference type="EMBL" id="JASBWR010000071">
    <property type="protein sequence ID" value="KAJ9099098.1"/>
    <property type="molecule type" value="Genomic_DNA"/>
</dbReference>
<protein>
    <submittedName>
        <fullName evidence="1">Uncharacterized protein</fullName>
    </submittedName>
</protein>
<comment type="caution">
    <text evidence="1">The sequence shown here is derived from an EMBL/GenBank/DDBJ whole genome shotgun (WGS) entry which is preliminary data.</text>
</comment>
<organism evidence="1 2">
    <name type="scientific">Naganishia cerealis</name>
    <dbReference type="NCBI Taxonomy" id="610337"/>
    <lineage>
        <taxon>Eukaryota</taxon>
        <taxon>Fungi</taxon>
        <taxon>Dikarya</taxon>
        <taxon>Basidiomycota</taxon>
        <taxon>Agaricomycotina</taxon>
        <taxon>Tremellomycetes</taxon>
        <taxon>Filobasidiales</taxon>
        <taxon>Filobasidiaceae</taxon>
        <taxon>Naganishia</taxon>
    </lineage>
</organism>
<keyword evidence="2" id="KW-1185">Reference proteome</keyword>